<dbReference type="Pfam" id="PF00443">
    <property type="entry name" value="UCH"/>
    <property type="match status" value="1"/>
</dbReference>
<dbReference type="EC" id="3.4.19.12" evidence="3"/>
<evidence type="ECO:0000256" key="1">
    <source>
        <dbReference type="ARBA" id="ARBA00000707"/>
    </source>
</evidence>
<feature type="region of interest" description="Disordered" evidence="8">
    <location>
        <begin position="664"/>
        <end position="738"/>
    </location>
</feature>
<accession>A0AAN8I677</accession>
<dbReference type="GO" id="GO:0006508">
    <property type="term" value="P:proteolysis"/>
    <property type="evidence" value="ECO:0007669"/>
    <property type="project" value="UniProtKB-KW"/>
</dbReference>
<evidence type="ECO:0000256" key="3">
    <source>
        <dbReference type="ARBA" id="ARBA00012759"/>
    </source>
</evidence>
<evidence type="ECO:0000256" key="7">
    <source>
        <dbReference type="ARBA" id="ARBA00022807"/>
    </source>
</evidence>
<evidence type="ECO:0000313" key="10">
    <source>
        <dbReference type="EMBL" id="KAK5951426.1"/>
    </source>
</evidence>
<feature type="region of interest" description="Disordered" evidence="8">
    <location>
        <begin position="531"/>
        <end position="637"/>
    </location>
</feature>
<dbReference type="InterPro" id="IPR001394">
    <property type="entry name" value="Peptidase_C19_UCH"/>
</dbReference>
<dbReference type="AlphaFoldDB" id="A0AAN8I677"/>
<keyword evidence="4" id="KW-0645">Protease</keyword>
<name>A0AAN8I677_9EURO</name>
<evidence type="ECO:0000259" key="9">
    <source>
        <dbReference type="PROSITE" id="PS50235"/>
    </source>
</evidence>
<feature type="compositionally biased region" description="Polar residues" evidence="8">
    <location>
        <begin position="600"/>
        <end position="615"/>
    </location>
</feature>
<evidence type="ECO:0000256" key="4">
    <source>
        <dbReference type="ARBA" id="ARBA00022670"/>
    </source>
</evidence>
<keyword evidence="6" id="KW-0378">Hydrolase</keyword>
<dbReference type="Gene3D" id="3.90.70.10">
    <property type="entry name" value="Cysteine proteinases"/>
    <property type="match status" value="2"/>
</dbReference>
<dbReference type="InterPro" id="IPR038765">
    <property type="entry name" value="Papain-like_cys_pep_sf"/>
</dbReference>
<protein>
    <recommendedName>
        <fullName evidence="3">ubiquitinyl hydrolase 1</fullName>
        <ecNumber evidence="3">3.4.19.12</ecNumber>
    </recommendedName>
</protein>
<evidence type="ECO:0000256" key="8">
    <source>
        <dbReference type="SAM" id="MobiDB-lite"/>
    </source>
</evidence>
<dbReference type="GO" id="GO:0016579">
    <property type="term" value="P:protein deubiquitination"/>
    <property type="evidence" value="ECO:0007669"/>
    <property type="project" value="InterPro"/>
</dbReference>
<evidence type="ECO:0000313" key="11">
    <source>
        <dbReference type="Proteomes" id="UP001316803"/>
    </source>
</evidence>
<keyword evidence="7" id="KW-0788">Thiol protease</keyword>
<feature type="domain" description="USP" evidence="9">
    <location>
        <begin position="106"/>
        <end position="524"/>
    </location>
</feature>
<dbReference type="SUPFAM" id="SSF54001">
    <property type="entry name" value="Cysteine proteinases"/>
    <property type="match status" value="1"/>
</dbReference>
<dbReference type="GO" id="GO:0004843">
    <property type="term" value="F:cysteine-type deubiquitinase activity"/>
    <property type="evidence" value="ECO:0007669"/>
    <property type="project" value="UniProtKB-EC"/>
</dbReference>
<comment type="similarity">
    <text evidence="2">Belongs to the peptidase C19 family.</text>
</comment>
<feature type="compositionally biased region" description="Basic residues" evidence="8">
    <location>
        <begin position="717"/>
        <end position="732"/>
    </location>
</feature>
<feature type="compositionally biased region" description="Polar residues" evidence="8">
    <location>
        <begin position="543"/>
        <end position="556"/>
    </location>
</feature>
<keyword evidence="11" id="KW-1185">Reference proteome</keyword>
<dbReference type="PANTHER" id="PTHR24006:SF722">
    <property type="entry name" value="UBIQUITIN CARBOXYL-TERMINAL HYDROLASE 48"/>
    <property type="match status" value="1"/>
</dbReference>
<keyword evidence="5" id="KW-0833">Ubl conjugation pathway</keyword>
<dbReference type="Proteomes" id="UP001316803">
    <property type="component" value="Unassembled WGS sequence"/>
</dbReference>
<dbReference type="EMBL" id="JAKLMC020000020">
    <property type="protein sequence ID" value="KAK5951426.1"/>
    <property type="molecule type" value="Genomic_DNA"/>
</dbReference>
<organism evidence="10 11">
    <name type="scientific">Knufia fluminis</name>
    <dbReference type="NCBI Taxonomy" id="191047"/>
    <lineage>
        <taxon>Eukaryota</taxon>
        <taxon>Fungi</taxon>
        <taxon>Dikarya</taxon>
        <taxon>Ascomycota</taxon>
        <taxon>Pezizomycotina</taxon>
        <taxon>Eurotiomycetes</taxon>
        <taxon>Chaetothyriomycetidae</taxon>
        <taxon>Chaetothyriales</taxon>
        <taxon>Trichomeriaceae</taxon>
        <taxon>Knufia</taxon>
    </lineage>
</organism>
<dbReference type="InterPro" id="IPR028889">
    <property type="entry name" value="USP"/>
</dbReference>
<dbReference type="PANTHER" id="PTHR24006">
    <property type="entry name" value="UBIQUITIN CARBOXYL-TERMINAL HYDROLASE"/>
    <property type="match status" value="1"/>
</dbReference>
<comment type="catalytic activity">
    <reaction evidence="1">
        <text>Thiol-dependent hydrolysis of ester, thioester, amide, peptide and isopeptide bonds formed by the C-terminal Gly of ubiquitin (a 76-residue protein attached to proteins as an intracellular targeting signal).</text>
        <dbReference type="EC" id="3.4.19.12"/>
    </reaction>
</comment>
<reference evidence="10 11" key="1">
    <citation type="submission" date="2022-12" db="EMBL/GenBank/DDBJ databases">
        <title>Genomic features and morphological characterization of a novel Knufia sp. strain isolated from spacecraft assembly facility.</title>
        <authorList>
            <person name="Teixeira M."/>
            <person name="Chander A.M."/>
            <person name="Stajich J.E."/>
            <person name="Venkateswaran K."/>
        </authorList>
    </citation>
    <scope>NUCLEOTIDE SEQUENCE [LARGE SCALE GENOMIC DNA]</scope>
    <source>
        <strain evidence="10 11">FJI-L2-BK-P2</strain>
    </source>
</reference>
<dbReference type="InterPro" id="IPR050164">
    <property type="entry name" value="Peptidase_C19"/>
</dbReference>
<comment type="caution">
    <text evidence="10">The sequence shown here is derived from an EMBL/GenBank/DDBJ whole genome shotgun (WGS) entry which is preliminary data.</text>
</comment>
<proteinExistence type="inferred from homology"/>
<evidence type="ECO:0000256" key="6">
    <source>
        <dbReference type="ARBA" id="ARBA00022801"/>
    </source>
</evidence>
<sequence length="1008" mass="110003">MDPKTSSTSTIEKTSETFDNSSPTDFYGLFIDTSKPANKDEEAKVKTIKQKLLDSKGVLLKDAQIQWALRSQVARGDVDTTLILLNAMSDASEGLLTSFNPSVRLKGAVNRQAVTCFLDSTLFSMFSRLDSFEAMLYNSFEDVAKERLAFLLRLWVNMLRSGLLITTDVTRDIQESLAECGWEDARELQQQDASEAFTFITEKLNLPLLTLKMDIYHTGKQDTDDHKFIKERLLEVAIPTLENGEHPAEIKLEDCLEEYFNNRIEVKRYLERRNTLQSTKSNDKAVEAGMAVHVETLEVDPEASTPLTPLSPMPSYMSQRPVYRHRAPSIIQERYIPDKSEKVGSPMNDPKAPTGRLRTGSVRKEVLMPAWQFFSLIPWYTDNAPSNDAQVAAHFSSKRPVLGLCLKRYAYTNQGQAIRLNTVIDIPLEIGLPHFIQDDKVDEEGPIYGNFKLSLQSVVCHRGISVDSGHYVALVRSNMSARDSEEEMSQWLRFDDLASQRISLVDIHRALKEETPYLLFYQILPVDGDPGNLTSGEKPAPGHSTSTTDMASSEVSSAGEPLVAAGSVEAQSARQSVDVESFEDSRGRAPNGAKRRPSAISFTEHLSTPARSSVDVSADPAPTPEHKKSGSFGDGLSKTFSKLASRSKRNSKEDLRLIDQVVQAEGGPPIHVDEIPMPTPSDSVAVDTVRSKSEPTPSTPAPTAHHQTGTPGGVSRSRSKREKSRSRLLKPGKSKDDPDRECVVIVAAPIIFTETSIELSQAILVGYLPDASVAAVTTLASPVPQANNITTTSTATIATSTGTIIETTTSTQGTVPTSSTRTITGPSNFVPIQASIPQASFDATVGPAKRENYDLANALALLNPKDGIANTVMSSALAADIDADTAVTTTAAYDNANTPFYAACAESNFANYINGSANMGTDLGARPDDATIVFSYPNSAYECCVNTILNPNGAFWFYGFGICYTAVRDTCPEQQFEDPSHSYVQEGVLQRFTAGNGYCGQLVNTEAL</sequence>
<dbReference type="GO" id="GO:0005829">
    <property type="term" value="C:cytosol"/>
    <property type="evidence" value="ECO:0007669"/>
    <property type="project" value="TreeGrafter"/>
</dbReference>
<evidence type="ECO:0000256" key="2">
    <source>
        <dbReference type="ARBA" id="ARBA00009085"/>
    </source>
</evidence>
<gene>
    <name evidence="10" type="ORF">OHC33_007482</name>
</gene>
<evidence type="ECO:0000256" key="5">
    <source>
        <dbReference type="ARBA" id="ARBA00022786"/>
    </source>
</evidence>
<dbReference type="GO" id="GO:0005634">
    <property type="term" value="C:nucleus"/>
    <property type="evidence" value="ECO:0007669"/>
    <property type="project" value="UniProtKB-SubCell"/>
</dbReference>
<dbReference type="PROSITE" id="PS50235">
    <property type="entry name" value="USP_3"/>
    <property type="match status" value="1"/>
</dbReference>